<feature type="transmembrane region" description="Helical" evidence="1">
    <location>
        <begin position="141"/>
        <end position="163"/>
    </location>
</feature>
<evidence type="ECO:0000256" key="1">
    <source>
        <dbReference type="SAM" id="Phobius"/>
    </source>
</evidence>
<proteinExistence type="predicted"/>
<dbReference type="eggNOG" id="ENOG5032TYF">
    <property type="taxonomic scope" value="Bacteria"/>
</dbReference>
<keyword evidence="1" id="KW-0472">Membrane</keyword>
<keyword evidence="1" id="KW-1133">Transmembrane helix</keyword>
<evidence type="ECO:0000313" key="3">
    <source>
        <dbReference type="Proteomes" id="UP000000448"/>
    </source>
</evidence>
<sequence length="264" mass="29838">MKNPFQNLKFDKNALILSLFAIIVVISVPLYDKITNKYLNESLKQAAITYAVTRSINAAVSVIQESSLTIGVGVEGNLALGQALDPINDATERFSDLLTFSLWSLGSEKIIYELSKLPAFTIIIIVLALINIFYNSKLLKNILLILIVLRIFMPFSAAVSYYFNKYYFAPNINASVQKLKPYTKQIEKPQIKEESFWSKFSNTIESTKNSLAQIQEDAKYYISHAADIINALISLASLYLAQFLLNVILLPLFLIYLIKNFKLE</sequence>
<name>B9LAE1_NAUPA</name>
<evidence type="ECO:0000313" key="2">
    <source>
        <dbReference type="EMBL" id="ACM93590.1"/>
    </source>
</evidence>
<dbReference type="Proteomes" id="UP000000448">
    <property type="component" value="Chromosome"/>
</dbReference>
<organism evidence="2 3">
    <name type="scientific">Nautilia profundicola (strain ATCC BAA-1463 / DSM 18972 / AmH)</name>
    <dbReference type="NCBI Taxonomy" id="598659"/>
    <lineage>
        <taxon>Bacteria</taxon>
        <taxon>Pseudomonadati</taxon>
        <taxon>Campylobacterota</taxon>
        <taxon>Epsilonproteobacteria</taxon>
        <taxon>Nautiliales</taxon>
        <taxon>Nautiliaceae</taxon>
        <taxon>Nautilia</taxon>
    </lineage>
</organism>
<dbReference type="RefSeq" id="WP_015902642.1">
    <property type="nucleotide sequence ID" value="NC_012115.1"/>
</dbReference>
<dbReference type="STRING" id="598659.NAMH_1206"/>
<accession>B9LAE1</accession>
<feature type="transmembrane region" description="Helical" evidence="1">
    <location>
        <begin position="117"/>
        <end position="134"/>
    </location>
</feature>
<dbReference type="HOGENOM" id="CLU_059178_0_0_7"/>
<keyword evidence="1" id="KW-0812">Transmembrane</keyword>
<reference evidence="2 3" key="1">
    <citation type="journal article" date="2009" name="PLoS Genet.">
        <title>Adaptations to submarine hydrothermal environments exemplified by the genome of Nautilia profundicola.</title>
        <authorList>
            <person name="Campbell B.J."/>
            <person name="Smith J.L."/>
            <person name="Hanson T.E."/>
            <person name="Klotz M.G."/>
            <person name="Stein L.Y."/>
            <person name="Lee C.K."/>
            <person name="Wu D."/>
            <person name="Robinson J.M."/>
            <person name="Khouri H.M."/>
            <person name="Eisen J.A."/>
            <person name="Cary S.C."/>
        </authorList>
    </citation>
    <scope>NUCLEOTIDE SEQUENCE [LARGE SCALE GENOMIC DNA]</scope>
    <source>
        <strain evidence="3">ATCC BAA-1463 / DSM 18972 / AmH</strain>
    </source>
</reference>
<dbReference type="AlphaFoldDB" id="B9LAE1"/>
<gene>
    <name evidence="2" type="ordered locus">NAMH_1206</name>
</gene>
<dbReference type="KEGG" id="nam:NAMH_1206"/>
<feature type="transmembrane region" description="Helical" evidence="1">
    <location>
        <begin position="239"/>
        <end position="258"/>
    </location>
</feature>
<dbReference type="EMBL" id="CP001279">
    <property type="protein sequence ID" value="ACM93590.1"/>
    <property type="molecule type" value="Genomic_DNA"/>
</dbReference>
<dbReference type="OrthoDB" id="5293851at2"/>
<feature type="transmembrane region" description="Helical" evidence="1">
    <location>
        <begin position="12"/>
        <end position="31"/>
    </location>
</feature>
<keyword evidence="3" id="KW-1185">Reference proteome</keyword>
<protein>
    <submittedName>
        <fullName evidence="2">Uncharacterized protein</fullName>
    </submittedName>
</protein>